<comment type="subcellular location">
    <subcellularLocation>
        <location evidence="1">Cell membrane</location>
        <topology evidence="1">Multi-pass membrane protein</topology>
    </subcellularLocation>
</comment>
<dbReference type="GeneID" id="115815069"/>
<feature type="transmembrane region" description="Helical" evidence="9">
    <location>
        <begin position="320"/>
        <end position="338"/>
    </location>
</feature>
<reference evidence="12" key="1">
    <citation type="submission" date="2025-08" db="UniProtKB">
        <authorList>
            <consortium name="RefSeq"/>
        </authorList>
    </citation>
    <scope>IDENTIFICATION</scope>
</reference>
<dbReference type="PRINTS" id="PR00237">
    <property type="entry name" value="GPCRRHODOPSN"/>
</dbReference>
<evidence type="ECO:0000256" key="9">
    <source>
        <dbReference type="SAM" id="Phobius"/>
    </source>
</evidence>
<feature type="domain" description="G-protein coupled receptors family 1 profile" evidence="10">
    <location>
        <begin position="128"/>
        <end position="382"/>
    </location>
</feature>
<dbReference type="PRINTS" id="PR01157">
    <property type="entry name" value="P2YPURNOCPTR"/>
</dbReference>
<evidence type="ECO:0000313" key="12">
    <source>
        <dbReference type="RefSeq" id="XP_030633897.1"/>
    </source>
</evidence>
<evidence type="ECO:0000259" key="10">
    <source>
        <dbReference type="PROSITE" id="PS50262"/>
    </source>
</evidence>
<keyword evidence="6 9" id="KW-0472">Membrane</keyword>
<evidence type="ECO:0000256" key="8">
    <source>
        <dbReference type="ARBA" id="ARBA00023224"/>
    </source>
</evidence>
<dbReference type="PROSITE" id="PS50262">
    <property type="entry name" value="G_PROTEIN_RECEP_F1_2"/>
    <property type="match status" value="1"/>
</dbReference>
<organism evidence="11 12">
    <name type="scientific">Chanos chanos</name>
    <name type="common">Milkfish</name>
    <name type="synonym">Mugil chanos</name>
    <dbReference type="NCBI Taxonomy" id="29144"/>
    <lineage>
        <taxon>Eukaryota</taxon>
        <taxon>Metazoa</taxon>
        <taxon>Chordata</taxon>
        <taxon>Craniata</taxon>
        <taxon>Vertebrata</taxon>
        <taxon>Euteleostomi</taxon>
        <taxon>Actinopterygii</taxon>
        <taxon>Neopterygii</taxon>
        <taxon>Teleostei</taxon>
        <taxon>Ostariophysi</taxon>
        <taxon>Gonorynchiformes</taxon>
        <taxon>Chanidae</taxon>
        <taxon>Chanos</taxon>
    </lineage>
</organism>
<evidence type="ECO:0000256" key="3">
    <source>
        <dbReference type="ARBA" id="ARBA00022692"/>
    </source>
</evidence>
<sequence length="414" mass="47615">MVLERLEHHLAVNLEKCEFQTTSISYMSYVTSSGIQMDQEKARAVKDWLQSDTLKQTWVKGSGGSDFSEMQIARPHSSQPMHYGTIAVAAEWVYAQISEFNCTDWGDVLQRYYLTFMYSVEFAVGFLGNAVVILGYVFCLPAWKSTNVYLFNLAVSDLVFLCTFPRLAYNYANNQEDNSPFACITNRYILHMNLYSSILFMMWVSVDRLLLLRHPFRNHCMLSCKAAITTSVLTWLLVNILNSPLILYLVEDMKRTNWTKCHDFGSLSGGWKILNFSLGLTVTGYLLPLLALFASSQWAASVLKTQGEVFGTSYKRPLQAMRGAAIMFLVLYLPYHIMRNVRIASELPETKMSQCSKTNIEGLYIVTRPVAFAHNMIDPIFYFLMTEHFRELILRKLRTLRRRRATQLYLSTTM</sequence>
<feature type="transmembrane region" description="Helical" evidence="9">
    <location>
        <begin position="149"/>
        <end position="168"/>
    </location>
</feature>
<feature type="transmembrane region" description="Helical" evidence="9">
    <location>
        <begin position="226"/>
        <end position="250"/>
    </location>
</feature>
<dbReference type="GO" id="GO:0004930">
    <property type="term" value="F:G protein-coupled receptor activity"/>
    <property type="evidence" value="ECO:0007669"/>
    <property type="project" value="UniProtKB-KW"/>
</dbReference>
<gene>
    <name evidence="12" type="primary">LOC115815069</name>
</gene>
<keyword evidence="3 9" id="KW-0812">Transmembrane</keyword>
<evidence type="ECO:0000256" key="5">
    <source>
        <dbReference type="ARBA" id="ARBA00023040"/>
    </source>
</evidence>
<evidence type="ECO:0000313" key="11">
    <source>
        <dbReference type="Proteomes" id="UP000504632"/>
    </source>
</evidence>
<keyword evidence="8" id="KW-0807">Transducer</keyword>
<evidence type="ECO:0000256" key="7">
    <source>
        <dbReference type="ARBA" id="ARBA00023170"/>
    </source>
</evidence>
<dbReference type="AlphaFoldDB" id="A0A6J2VPA1"/>
<evidence type="ECO:0000256" key="1">
    <source>
        <dbReference type="ARBA" id="ARBA00004651"/>
    </source>
</evidence>
<keyword evidence="4 9" id="KW-1133">Transmembrane helix</keyword>
<dbReference type="Gene3D" id="1.20.1070.10">
    <property type="entry name" value="Rhodopsin 7-helix transmembrane proteins"/>
    <property type="match status" value="1"/>
</dbReference>
<dbReference type="Pfam" id="PF00001">
    <property type="entry name" value="7tm_1"/>
    <property type="match status" value="1"/>
</dbReference>
<dbReference type="PANTHER" id="PTHR24231">
    <property type="entry name" value="PURINOCEPTOR-RELATED G-PROTEIN COUPLED RECEPTOR"/>
    <property type="match status" value="1"/>
</dbReference>
<keyword evidence="5" id="KW-0297">G-protein coupled receptor</keyword>
<feature type="transmembrane region" description="Helical" evidence="9">
    <location>
        <begin position="188"/>
        <end position="206"/>
    </location>
</feature>
<name>A0A6J2VPA1_CHACN</name>
<keyword evidence="7" id="KW-0675">Receptor</keyword>
<dbReference type="GO" id="GO:0005886">
    <property type="term" value="C:plasma membrane"/>
    <property type="evidence" value="ECO:0007669"/>
    <property type="project" value="UniProtKB-SubCell"/>
</dbReference>
<accession>A0A6J2VPA1</accession>
<dbReference type="InParanoid" id="A0A6J2VPA1"/>
<protein>
    <submittedName>
        <fullName evidence="12">Succinate receptor 1-like</fullName>
    </submittedName>
</protein>
<evidence type="ECO:0000256" key="4">
    <source>
        <dbReference type="ARBA" id="ARBA00022989"/>
    </source>
</evidence>
<proteinExistence type="predicted"/>
<dbReference type="InterPro" id="IPR000276">
    <property type="entry name" value="GPCR_Rhodpsn"/>
</dbReference>
<dbReference type="InterPro" id="IPR017452">
    <property type="entry name" value="GPCR_Rhodpsn_7TM"/>
</dbReference>
<dbReference type="OrthoDB" id="9927220at2759"/>
<dbReference type="SUPFAM" id="SSF81321">
    <property type="entry name" value="Family A G protein-coupled receptor-like"/>
    <property type="match status" value="1"/>
</dbReference>
<dbReference type="PANTHER" id="PTHR24231:SF14">
    <property type="entry name" value="SUCCINATE RECEPTOR 1"/>
    <property type="match status" value="1"/>
</dbReference>
<feature type="transmembrane region" description="Helical" evidence="9">
    <location>
        <begin position="276"/>
        <end position="300"/>
    </location>
</feature>
<evidence type="ECO:0000256" key="6">
    <source>
        <dbReference type="ARBA" id="ARBA00023136"/>
    </source>
</evidence>
<evidence type="ECO:0000256" key="2">
    <source>
        <dbReference type="ARBA" id="ARBA00022475"/>
    </source>
</evidence>
<feature type="transmembrane region" description="Helical" evidence="9">
    <location>
        <begin position="120"/>
        <end position="143"/>
    </location>
</feature>
<dbReference type="Proteomes" id="UP000504632">
    <property type="component" value="Chromosome 6"/>
</dbReference>
<keyword evidence="11" id="KW-1185">Reference proteome</keyword>
<keyword evidence="2" id="KW-1003">Cell membrane</keyword>
<dbReference type="RefSeq" id="XP_030633897.1">
    <property type="nucleotide sequence ID" value="XM_030778037.1"/>
</dbReference>